<sequence>MYEAAVMVLFPLLVAYAAATDFLTMTIANRVSILLIAAFAILAPFAGLGWEDLAWHLAAASIVFAVGLGCFAAGWMGGGDVKFAAAVALWLGWSHVLEFTTLFSLYGGILTLLVLGADKVLAPVPLLKVGFLSEFSRHRHVPYGLALAAAALQIYPSTLWLKPLV</sequence>
<evidence type="ECO:0000256" key="3">
    <source>
        <dbReference type="ARBA" id="ARBA00022692"/>
    </source>
</evidence>
<protein>
    <submittedName>
        <fullName evidence="8">Prepilin peptidase</fullName>
        <ecNumber evidence="8">3.4.23.43</ecNumber>
    </submittedName>
</protein>
<dbReference type="AlphaFoldDB" id="A0AAU7X6S7"/>
<organism evidence="8">
    <name type="scientific">Methyloraptor flagellatus</name>
    <dbReference type="NCBI Taxonomy" id="3162530"/>
    <lineage>
        <taxon>Bacteria</taxon>
        <taxon>Pseudomonadati</taxon>
        <taxon>Pseudomonadota</taxon>
        <taxon>Alphaproteobacteria</taxon>
        <taxon>Hyphomicrobiales</taxon>
        <taxon>Ancalomicrobiaceae</taxon>
        <taxon>Methyloraptor</taxon>
    </lineage>
</organism>
<dbReference type="Pfam" id="PF01478">
    <property type="entry name" value="Peptidase_A24"/>
    <property type="match status" value="1"/>
</dbReference>
<keyword evidence="8" id="KW-0378">Hydrolase</keyword>
<name>A0AAU7X6S7_9HYPH</name>
<accession>A0AAU7X6S7</accession>
<dbReference type="InterPro" id="IPR052218">
    <property type="entry name" value="Preflagellin_Peptidase"/>
</dbReference>
<dbReference type="KEGG" id="mflg:ABS361_15375"/>
<proteinExistence type="predicted"/>
<gene>
    <name evidence="8" type="ORF">ABS361_15375</name>
</gene>
<feature type="domain" description="Prepilin type IV endopeptidase peptidase" evidence="7">
    <location>
        <begin position="9"/>
        <end position="112"/>
    </location>
</feature>
<dbReference type="RefSeq" id="WP_407048562.1">
    <property type="nucleotide sequence ID" value="NZ_CP158568.1"/>
</dbReference>
<evidence type="ECO:0000313" key="8">
    <source>
        <dbReference type="EMBL" id="XBY43462.1"/>
    </source>
</evidence>
<keyword evidence="2" id="KW-1003">Cell membrane</keyword>
<evidence type="ECO:0000256" key="6">
    <source>
        <dbReference type="SAM" id="Phobius"/>
    </source>
</evidence>
<dbReference type="PANTHER" id="PTHR36506">
    <property type="entry name" value="PREFLAGELLIN PEPTIDASE"/>
    <property type="match status" value="1"/>
</dbReference>
<dbReference type="GO" id="GO:0005886">
    <property type="term" value="C:plasma membrane"/>
    <property type="evidence" value="ECO:0007669"/>
    <property type="project" value="UniProtKB-SubCell"/>
</dbReference>
<keyword evidence="5 6" id="KW-0472">Membrane</keyword>
<feature type="transmembrane region" description="Helical" evidence="6">
    <location>
        <begin position="27"/>
        <end position="46"/>
    </location>
</feature>
<keyword evidence="4 6" id="KW-1133">Transmembrane helix</keyword>
<comment type="subcellular location">
    <subcellularLocation>
        <location evidence="1">Cell membrane</location>
        <topology evidence="1">Multi-pass membrane protein</topology>
    </subcellularLocation>
</comment>
<dbReference type="Gene3D" id="1.20.120.1220">
    <property type="match status" value="1"/>
</dbReference>
<evidence type="ECO:0000256" key="4">
    <source>
        <dbReference type="ARBA" id="ARBA00022989"/>
    </source>
</evidence>
<evidence type="ECO:0000256" key="5">
    <source>
        <dbReference type="ARBA" id="ARBA00023136"/>
    </source>
</evidence>
<evidence type="ECO:0000256" key="1">
    <source>
        <dbReference type="ARBA" id="ARBA00004651"/>
    </source>
</evidence>
<feature type="transmembrane region" description="Helical" evidence="6">
    <location>
        <begin position="96"/>
        <end position="121"/>
    </location>
</feature>
<dbReference type="PANTHER" id="PTHR36506:SF1">
    <property type="entry name" value="PREFLAGELLIN PEPTIDASE"/>
    <property type="match status" value="1"/>
</dbReference>
<evidence type="ECO:0000259" key="7">
    <source>
        <dbReference type="Pfam" id="PF01478"/>
    </source>
</evidence>
<evidence type="ECO:0000256" key="2">
    <source>
        <dbReference type="ARBA" id="ARBA00022475"/>
    </source>
</evidence>
<dbReference type="GO" id="GO:0004190">
    <property type="term" value="F:aspartic-type endopeptidase activity"/>
    <property type="evidence" value="ECO:0007669"/>
    <property type="project" value="UniProtKB-EC"/>
</dbReference>
<feature type="transmembrane region" description="Helical" evidence="6">
    <location>
        <begin position="53"/>
        <end position="76"/>
    </location>
</feature>
<dbReference type="EC" id="3.4.23.43" evidence="8"/>
<reference evidence="8" key="1">
    <citation type="submission" date="2024-06" db="EMBL/GenBank/DDBJ databases">
        <title>Methylostella associata gen. nov., sp. nov., a novel Ancalomicrobiaceae-affiliated facultatively methylotrophic bacteria that feed on methanotrophs of the genus Methylococcus.</title>
        <authorList>
            <person name="Saltykova V."/>
            <person name="Danilova O.V."/>
            <person name="Oshkin I.Y."/>
            <person name="Belova S.E."/>
            <person name="Pimenov N.V."/>
            <person name="Dedysh S.N."/>
        </authorList>
    </citation>
    <scope>NUCLEOTIDE SEQUENCE</scope>
    <source>
        <strain evidence="8">S20</strain>
    </source>
</reference>
<dbReference type="EMBL" id="CP158568">
    <property type="protein sequence ID" value="XBY43462.1"/>
    <property type="molecule type" value="Genomic_DNA"/>
</dbReference>
<keyword evidence="3 6" id="KW-0812">Transmembrane</keyword>
<dbReference type="InterPro" id="IPR000045">
    <property type="entry name" value="Prepilin_IV_endopep_pep"/>
</dbReference>